<dbReference type="GO" id="GO:0048255">
    <property type="term" value="P:mRNA stabilization"/>
    <property type="evidence" value="ECO:0007669"/>
    <property type="project" value="TreeGrafter"/>
</dbReference>
<evidence type="ECO:0000313" key="3">
    <source>
        <dbReference type="Proteomes" id="UP000838412"/>
    </source>
</evidence>
<evidence type="ECO:0000313" key="2">
    <source>
        <dbReference type="EMBL" id="CAH1241358.1"/>
    </source>
</evidence>
<feature type="compositionally biased region" description="Pro residues" evidence="1">
    <location>
        <begin position="1029"/>
        <end position="1040"/>
    </location>
</feature>
<dbReference type="GO" id="GO:0007141">
    <property type="term" value="P:male meiosis I"/>
    <property type="evidence" value="ECO:0007669"/>
    <property type="project" value="TreeGrafter"/>
</dbReference>
<feature type="compositionally biased region" description="Gly residues" evidence="1">
    <location>
        <begin position="410"/>
        <end position="420"/>
    </location>
</feature>
<dbReference type="Pfam" id="PF15189">
    <property type="entry name" value="MEIOC"/>
    <property type="match status" value="1"/>
</dbReference>
<dbReference type="OrthoDB" id="5978002at2759"/>
<dbReference type="EMBL" id="OV696697">
    <property type="protein sequence ID" value="CAH1241358.1"/>
    <property type="molecule type" value="Genomic_DNA"/>
</dbReference>
<feature type="compositionally biased region" description="Polar residues" evidence="1">
    <location>
        <begin position="180"/>
        <end position="198"/>
    </location>
</feature>
<feature type="region of interest" description="Disordered" evidence="1">
    <location>
        <begin position="176"/>
        <end position="820"/>
    </location>
</feature>
<feature type="region of interest" description="Disordered" evidence="1">
    <location>
        <begin position="1025"/>
        <end position="1066"/>
    </location>
</feature>
<feature type="compositionally biased region" description="Low complexity" evidence="1">
    <location>
        <begin position="601"/>
        <end position="610"/>
    </location>
</feature>
<feature type="region of interest" description="Disordered" evidence="1">
    <location>
        <begin position="91"/>
        <end position="136"/>
    </location>
</feature>
<feature type="compositionally biased region" description="Polar residues" evidence="1">
    <location>
        <begin position="513"/>
        <end position="558"/>
    </location>
</feature>
<dbReference type="Proteomes" id="UP000838412">
    <property type="component" value="Chromosome 12"/>
</dbReference>
<dbReference type="GO" id="GO:0005634">
    <property type="term" value="C:nucleus"/>
    <property type="evidence" value="ECO:0007669"/>
    <property type="project" value="TreeGrafter"/>
</dbReference>
<feature type="compositionally biased region" description="Polar residues" evidence="1">
    <location>
        <begin position="490"/>
        <end position="506"/>
    </location>
</feature>
<organism evidence="2 3">
    <name type="scientific">Branchiostoma lanceolatum</name>
    <name type="common">Common lancelet</name>
    <name type="synonym">Amphioxus lanceolatum</name>
    <dbReference type="NCBI Taxonomy" id="7740"/>
    <lineage>
        <taxon>Eukaryota</taxon>
        <taxon>Metazoa</taxon>
        <taxon>Chordata</taxon>
        <taxon>Cephalochordata</taxon>
        <taxon>Leptocardii</taxon>
        <taxon>Amphioxiformes</taxon>
        <taxon>Branchiostomatidae</taxon>
        <taxon>Branchiostoma</taxon>
    </lineage>
</organism>
<feature type="region of interest" description="Disordered" evidence="1">
    <location>
        <begin position="974"/>
        <end position="993"/>
    </location>
</feature>
<dbReference type="GO" id="GO:0005737">
    <property type="term" value="C:cytoplasm"/>
    <property type="evidence" value="ECO:0007669"/>
    <property type="project" value="TreeGrafter"/>
</dbReference>
<feature type="compositionally biased region" description="Pro residues" evidence="1">
    <location>
        <begin position="264"/>
        <end position="281"/>
    </location>
</feature>
<feature type="compositionally biased region" description="Low complexity" evidence="1">
    <location>
        <begin position="230"/>
        <end position="243"/>
    </location>
</feature>
<feature type="region of interest" description="Disordered" evidence="1">
    <location>
        <begin position="1"/>
        <end position="73"/>
    </location>
</feature>
<reference evidence="2" key="1">
    <citation type="submission" date="2022-01" db="EMBL/GenBank/DDBJ databases">
        <authorList>
            <person name="Braso-Vives M."/>
        </authorList>
    </citation>
    <scope>NUCLEOTIDE SEQUENCE</scope>
</reference>
<feature type="compositionally biased region" description="Polar residues" evidence="1">
    <location>
        <begin position="619"/>
        <end position="628"/>
    </location>
</feature>
<dbReference type="PANTHER" id="PTHR33861:SF5">
    <property type="entry name" value="GAMMA-TUBULIN COMPLEX COMPONENT"/>
    <property type="match status" value="1"/>
</dbReference>
<dbReference type="InterPro" id="IPR027963">
    <property type="entry name" value="MEIOC"/>
</dbReference>
<gene>
    <name evidence="2" type="primary">MEIOC</name>
    <name evidence="2" type="ORF">BLAG_LOCUS5041</name>
</gene>
<feature type="compositionally biased region" description="Low complexity" evidence="1">
    <location>
        <begin position="734"/>
        <end position="743"/>
    </location>
</feature>
<feature type="compositionally biased region" description="Pro residues" evidence="1">
    <location>
        <begin position="790"/>
        <end position="807"/>
    </location>
</feature>
<dbReference type="GO" id="GO:0007144">
    <property type="term" value="P:female meiosis I"/>
    <property type="evidence" value="ECO:0007669"/>
    <property type="project" value="TreeGrafter"/>
</dbReference>
<feature type="compositionally biased region" description="Polar residues" evidence="1">
    <location>
        <begin position="387"/>
        <end position="408"/>
    </location>
</feature>
<evidence type="ECO:0000256" key="1">
    <source>
        <dbReference type="SAM" id="MobiDB-lite"/>
    </source>
</evidence>
<dbReference type="AlphaFoldDB" id="A0A8J9YTC3"/>
<feature type="compositionally biased region" description="Polar residues" evidence="1">
    <location>
        <begin position="441"/>
        <end position="453"/>
    </location>
</feature>
<accession>A0A8J9YTC3</accession>
<keyword evidence="3" id="KW-1185">Reference proteome</keyword>
<feature type="compositionally biased region" description="Basic and acidic residues" evidence="1">
    <location>
        <begin position="330"/>
        <end position="349"/>
    </location>
</feature>
<dbReference type="PANTHER" id="PTHR33861">
    <property type="entry name" value="PROTEIN CBG18333"/>
    <property type="match status" value="1"/>
</dbReference>
<feature type="compositionally biased region" description="Polar residues" evidence="1">
    <location>
        <begin position="1056"/>
        <end position="1066"/>
    </location>
</feature>
<protein>
    <submittedName>
        <fullName evidence="2">MEIOC protein</fullName>
    </submittedName>
</protein>
<name>A0A8J9YTC3_BRALA</name>
<proteinExistence type="predicted"/>
<sequence>MAVSLRQELAHHASSLPQGHMKAPGNSRNVQQPFIPNPRAKPFNPSYHGNQQDHTAVGDHFSRPASHHHGNNNYQVGMMTVSAVEVTQQHNHIPSNDPFSPPLDTPPFSQFPSPPQPRESDPVSLYSPWSTQQDEPVVAQATPADILSSPLWGTDLSSSQDKRALDDLVSKIIDDDVPVSSGQPQNGDTDVFGSNSTFGLEGNKFNFQSIWSSGGDELLSGPKPPPPPQQQILQQQLQQQQPRRPFRRTPGNSPMWPKRDIFSQPPPVQPPVQHPPVPPPSKTYEQNLPMMSSKPPFHSPPRGFNRPQNFRNNDDPFGNIEQWRNSAKQEQLESPKRPEGTQRFRHQSEEYQPQGNFRERHSSGSSNFSIGEWNAEEVNLGQGDGNYFQQQNSRQEQGYRKYSNSSVGDSGWGGQRGGRWGQRSEYQRADGTRGGAESIPRSASQDELANQSGFRPFQPALLEKTPGFRKQQFGTRYQGRGREFPPTGSMADTRSTWQGNEGNQVPSMPGPQANDQAQYTEWARNSKTTPVPWNGKSHSSTSSDEQSPLYDKQQQGFPQNKPFPPSSQSSDTGWMGNGNFQPPQPPPTFPSEFGVPKSEASQQPSPTTPQHSPPRDFTGKSNYQQDSPTYPHPGNRFSFHGENRPPMPPRNFQGDAMPPTSGGYQPGGSIDKWQHQPSNSHQGNNPGSSRPPSAAGHYHGNSSGNNRPPPTGSFQGPGAKREPPFGFRPPPGETTPQGQQDGPLGPPPPRGKFPRNRNYEEMMAEQFGQAPPFPPPFAHTDKRHNHHTTMPPPPPPPHGPNGMPPLSPLSGEAFESYPPDFYPPGPFPPPFYAPEMMFDFPPPHPFYGYPGPYGMYRMGGRRSGPSNELHVRLEECYDQFRNLEKERKKTEADLARLYPGKKISSNNSLPIPRLPSNPSRVDRLVVDQLREHSRVVTLVNRIEGLVTEPLHSNLISTLERFLEGVRKVQARRREEVVNATNRQRQGGPRHQDDRDVLALAVSIHELTLHTRRARTALWCALQMARSTQPDPPPISQPEPSTPGDSQPEQTVPGGSAPTTGVSESRP</sequence>
<feature type="compositionally biased region" description="Polar residues" evidence="1">
    <location>
        <begin position="675"/>
        <end position="691"/>
    </location>
</feature>